<accession>A0A132B772</accession>
<dbReference type="Proteomes" id="UP000070700">
    <property type="component" value="Unassembled WGS sequence"/>
</dbReference>
<evidence type="ECO:0000313" key="1">
    <source>
        <dbReference type="EMBL" id="KUJ07849.1"/>
    </source>
</evidence>
<keyword evidence="2" id="KW-1185">Reference proteome</keyword>
<sequence>MATEIFPARYTEERIILKELRKIFPQGDIRIMFERARFFCTVPARLTAAQREIVKDAISAEQHYSRDDD</sequence>
<protein>
    <submittedName>
        <fullName evidence="1">Uncharacterized protein</fullName>
    </submittedName>
</protein>
<dbReference type="KEGG" id="psco:LY89DRAFT_691535"/>
<dbReference type="AlphaFoldDB" id="A0A132B772"/>
<dbReference type="InParanoid" id="A0A132B772"/>
<name>A0A132B772_MOLSC</name>
<reference evidence="1 2" key="1">
    <citation type="submission" date="2015-10" db="EMBL/GenBank/DDBJ databases">
        <title>Full genome of DAOMC 229536 Phialocephala scopiformis, a fungal endophyte of spruce producing the potent anti-insectan compound rugulosin.</title>
        <authorList>
            <consortium name="DOE Joint Genome Institute"/>
            <person name="Walker A.K."/>
            <person name="Frasz S.L."/>
            <person name="Seifert K.A."/>
            <person name="Miller J.D."/>
            <person name="Mondo S.J."/>
            <person name="Labutti K."/>
            <person name="Lipzen A."/>
            <person name="Dockter R."/>
            <person name="Kennedy M."/>
            <person name="Grigoriev I.V."/>
            <person name="Spatafora J.W."/>
        </authorList>
    </citation>
    <scope>NUCLEOTIDE SEQUENCE [LARGE SCALE GENOMIC DNA]</scope>
    <source>
        <strain evidence="1 2">CBS 120377</strain>
    </source>
</reference>
<evidence type="ECO:0000313" key="2">
    <source>
        <dbReference type="Proteomes" id="UP000070700"/>
    </source>
</evidence>
<proteinExistence type="predicted"/>
<dbReference type="OrthoDB" id="10374848at2759"/>
<dbReference type="GeneID" id="28826075"/>
<organism evidence="1 2">
    <name type="scientific">Mollisia scopiformis</name>
    <name type="common">Conifer needle endophyte fungus</name>
    <name type="synonym">Phialocephala scopiformis</name>
    <dbReference type="NCBI Taxonomy" id="149040"/>
    <lineage>
        <taxon>Eukaryota</taxon>
        <taxon>Fungi</taxon>
        <taxon>Dikarya</taxon>
        <taxon>Ascomycota</taxon>
        <taxon>Pezizomycotina</taxon>
        <taxon>Leotiomycetes</taxon>
        <taxon>Helotiales</taxon>
        <taxon>Mollisiaceae</taxon>
        <taxon>Mollisia</taxon>
    </lineage>
</organism>
<dbReference type="RefSeq" id="XP_018062204.1">
    <property type="nucleotide sequence ID" value="XM_018216349.1"/>
</dbReference>
<gene>
    <name evidence="1" type="ORF">LY89DRAFT_691535</name>
</gene>
<dbReference type="EMBL" id="KQ947438">
    <property type="protein sequence ID" value="KUJ07849.1"/>
    <property type="molecule type" value="Genomic_DNA"/>
</dbReference>